<feature type="region of interest" description="Disordered" evidence="1">
    <location>
        <begin position="256"/>
        <end position="295"/>
    </location>
</feature>
<feature type="compositionally biased region" description="Low complexity" evidence="1">
    <location>
        <begin position="25"/>
        <end position="38"/>
    </location>
</feature>
<keyword evidence="3" id="KW-1185">Reference proteome</keyword>
<accession>A0A8K1LEY7</accession>
<sequence length="428" mass="46728">MRKTEMQMEEKAIPKRWGNRGERGTATSSQSLAAALRRTTCHDTRTVHRSRIPVPVSRVLSAGIQRPRQQPRARQEQAHSMPGSASPGNGDQAVPLLGESEPPRVLKTSTRAGRRAPRETHVESRSRIPVPVSRVVSAGIQRPRQQPRAQPDQAHSMPGSAPLGGLPATWGQRQESEQDTQVSCVQMSPNLSGTSLPVPGKSGDYLSTMSQKQPVQELNTKHADNAEHRLPLLREASHQSVPDCVEANFLSQCGATGKEEKQAEENRPREPCQGKETNDKEMSQAEGLERPQELSQKEYCPDEELPQAAKDNEQKLLQGEGSKAKERFQVENDAIWDIYDLWDYFLGPCNEYDPHAEPHQLPSSLSSLDSAEAAAEAVPDLQSTSPATAGATGAEAAGQLPAGVAPLVQLQFGHNTCWSACFFPESVV</sequence>
<feature type="compositionally biased region" description="Basic and acidic residues" evidence="1">
    <location>
        <begin position="116"/>
        <end position="126"/>
    </location>
</feature>
<evidence type="ECO:0000313" key="2">
    <source>
        <dbReference type="EMBL" id="TRZ11357.1"/>
    </source>
</evidence>
<feature type="region of interest" description="Disordered" evidence="1">
    <location>
        <begin position="357"/>
        <end position="392"/>
    </location>
</feature>
<reference evidence="2" key="1">
    <citation type="submission" date="2019-04" db="EMBL/GenBank/DDBJ databases">
        <title>Genome assembly of Zosterops borbonicus 15179.</title>
        <authorList>
            <person name="Leroy T."/>
            <person name="Anselmetti Y."/>
            <person name="Tilak M.-K."/>
            <person name="Nabholz B."/>
        </authorList>
    </citation>
    <scope>NUCLEOTIDE SEQUENCE</scope>
    <source>
        <strain evidence="2">HGM_15179</strain>
        <tissue evidence="2">Muscle</tissue>
    </source>
</reference>
<dbReference type="Proteomes" id="UP000796761">
    <property type="component" value="Unassembled WGS sequence"/>
</dbReference>
<proteinExistence type="predicted"/>
<feature type="region of interest" description="Disordered" evidence="1">
    <location>
        <begin position="1"/>
        <end position="221"/>
    </location>
</feature>
<feature type="compositionally biased region" description="Low complexity" evidence="1">
    <location>
        <begin position="127"/>
        <end position="154"/>
    </location>
</feature>
<feature type="compositionally biased region" description="Polar residues" evidence="1">
    <location>
        <begin position="179"/>
        <end position="195"/>
    </location>
</feature>
<organism evidence="2 3">
    <name type="scientific">Zosterops borbonicus</name>
    <dbReference type="NCBI Taxonomy" id="364589"/>
    <lineage>
        <taxon>Eukaryota</taxon>
        <taxon>Metazoa</taxon>
        <taxon>Chordata</taxon>
        <taxon>Craniata</taxon>
        <taxon>Vertebrata</taxon>
        <taxon>Euteleostomi</taxon>
        <taxon>Archelosauria</taxon>
        <taxon>Archosauria</taxon>
        <taxon>Dinosauria</taxon>
        <taxon>Saurischia</taxon>
        <taxon>Theropoda</taxon>
        <taxon>Coelurosauria</taxon>
        <taxon>Aves</taxon>
        <taxon>Neognathae</taxon>
        <taxon>Neoaves</taxon>
        <taxon>Telluraves</taxon>
        <taxon>Australaves</taxon>
        <taxon>Passeriformes</taxon>
        <taxon>Sylvioidea</taxon>
        <taxon>Zosteropidae</taxon>
        <taxon>Zosterops</taxon>
    </lineage>
</organism>
<evidence type="ECO:0000256" key="1">
    <source>
        <dbReference type="SAM" id="MobiDB-lite"/>
    </source>
</evidence>
<dbReference type="EMBL" id="SWJQ01000723">
    <property type="protein sequence ID" value="TRZ11357.1"/>
    <property type="molecule type" value="Genomic_DNA"/>
</dbReference>
<feature type="compositionally biased region" description="Low complexity" evidence="1">
    <location>
        <begin position="361"/>
        <end position="392"/>
    </location>
</feature>
<protein>
    <submittedName>
        <fullName evidence="2">Uncharacterized protein</fullName>
    </submittedName>
</protein>
<evidence type="ECO:0000313" key="3">
    <source>
        <dbReference type="Proteomes" id="UP000796761"/>
    </source>
</evidence>
<feature type="compositionally biased region" description="Polar residues" evidence="1">
    <location>
        <begin position="205"/>
        <end position="218"/>
    </location>
</feature>
<gene>
    <name evidence="2" type="ORF">HGM15179_015754</name>
</gene>
<comment type="caution">
    <text evidence="2">The sequence shown here is derived from an EMBL/GenBank/DDBJ whole genome shotgun (WGS) entry which is preliminary data.</text>
</comment>
<name>A0A8K1LEY7_9PASS</name>
<feature type="compositionally biased region" description="Basic and acidic residues" evidence="1">
    <location>
        <begin position="1"/>
        <end position="23"/>
    </location>
</feature>
<dbReference type="AlphaFoldDB" id="A0A8K1LEY7"/>
<feature type="compositionally biased region" description="Basic and acidic residues" evidence="1">
    <location>
        <begin position="257"/>
        <end position="295"/>
    </location>
</feature>